<evidence type="ECO:0000256" key="3">
    <source>
        <dbReference type="ARBA" id="ARBA00022833"/>
    </source>
</evidence>
<dbReference type="SMART" id="SM00547">
    <property type="entry name" value="ZnF_RBZ"/>
    <property type="match status" value="1"/>
</dbReference>
<dbReference type="Proteomes" id="UP001367676">
    <property type="component" value="Unassembled WGS sequence"/>
</dbReference>
<feature type="region of interest" description="Disordered" evidence="5">
    <location>
        <begin position="1"/>
        <end position="63"/>
    </location>
</feature>
<evidence type="ECO:0000256" key="2">
    <source>
        <dbReference type="ARBA" id="ARBA00022771"/>
    </source>
</evidence>
<dbReference type="AlphaFoldDB" id="A0AAN9T9Q2"/>
<organism evidence="7 8">
    <name type="scientific">Parthenolecanium corni</name>
    <dbReference type="NCBI Taxonomy" id="536013"/>
    <lineage>
        <taxon>Eukaryota</taxon>
        <taxon>Metazoa</taxon>
        <taxon>Ecdysozoa</taxon>
        <taxon>Arthropoda</taxon>
        <taxon>Hexapoda</taxon>
        <taxon>Insecta</taxon>
        <taxon>Pterygota</taxon>
        <taxon>Neoptera</taxon>
        <taxon>Paraneoptera</taxon>
        <taxon>Hemiptera</taxon>
        <taxon>Sternorrhyncha</taxon>
        <taxon>Coccoidea</taxon>
        <taxon>Coccidae</taxon>
        <taxon>Parthenolecanium</taxon>
    </lineage>
</organism>
<dbReference type="PROSITE" id="PS01358">
    <property type="entry name" value="ZF_RANBP2_1"/>
    <property type="match status" value="1"/>
</dbReference>
<evidence type="ECO:0000313" key="7">
    <source>
        <dbReference type="EMBL" id="KAK7576250.1"/>
    </source>
</evidence>
<feature type="compositionally biased region" description="Basic residues" evidence="5">
    <location>
        <begin position="306"/>
        <end position="321"/>
    </location>
</feature>
<feature type="region of interest" description="Disordered" evidence="5">
    <location>
        <begin position="398"/>
        <end position="438"/>
    </location>
</feature>
<feature type="compositionally biased region" description="Basic residues" evidence="5">
    <location>
        <begin position="1"/>
        <end position="16"/>
    </location>
</feature>
<feature type="domain" description="RanBP2-type" evidence="6">
    <location>
        <begin position="371"/>
        <end position="400"/>
    </location>
</feature>
<dbReference type="GO" id="GO:0008270">
    <property type="term" value="F:zinc ion binding"/>
    <property type="evidence" value="ECO:0007669"/>
    <property type="project" value="UniProtKB-KW"/>
</dbReference>
<dbReference type="EMBL" id="JBBCAQ010000036">
    <property type="protein sequence ID" value="KAK7576250.1"/>
    <property type="molecule type" value="Genomic_DNA"/>
</dbReference>
<accession>A0AAN9T9Q2</accession>
<name>A0AAN9T9Q2_9HEMI</name>
<feature type="compositionally biased region" description="Basic residues" evidence="5">
    <location>
        <begin position="195"/>
        <end position="204"/>
    </location>
</feature>
<evidence type="ECO:0000259" key="6">
    <source>
        <dbReference type="PROSITE" id="PS50199"/>
    </source>
</evidence>
<evidence type="ECO:0000313" key="8">
    <source>
        <dbReference type="Proteomes" id="UP001367676"/>
    </source>
</evidence>
<evidence type="ECO:0000256" key="4">
    <source>
        <dbReference type="PROSITE-ProRule" id="PRU00322"/>
    </source>
</evidence>
<feature type="compositionally biased region" description="Basic and acidic residues" evidence="5">
    <location>
        <begin position="256"/>
        <end position="265"/>
    </location>
</feature>
<keyword evidence="8" id="KW-1185">Reference proteome</keyword>
<evidence type="ECO:0000256" key="1">
    <source>
        <dbReference type="ARBA" id="ARBA00022723"/>
    </source>
</evidence>
<keyword evidence="3" id="KW-0862">Zinc</keyword>
<feature type="region of interest" description="Disordered" evidence="5">
    <location>
        <begin position="188"/>
        <end position="332"/>
    </location>
</feature>
<reference evidence="7 8" key="1">
    <citation type="submission" date="2024-03" db="EMBL/GenBank/DDBJ databases">
        <title>Adaptation during the transition from Ophiocordyceps entomopathogen to insect associate is accompanied by gene loss and intensified selection.</title>
        <authorList>
            <person name="Ward C.M."/>
            <person name="Onetto C.A."/>
            <person name="Borneman A.R."/>
        </authorList>
    </citation>
    <scope>NUCLEOTIDE SEQUENCE [LARGE SCALE GENOMIC DNA]</scope>
    <source>
        <strain evidence="7">AWRI1</strain>
        <tissue evidence="7">Single Adult Female</tissue>
    </source>
</reference>
<evidence type="ECO:0000256" key="5">
    <source>
        <dbReference type="SAM" id="MobiDB-lite"/>
    </source>
</evidence>
<feature type="compositionally biased region" description="Polar residues" evidence="5">
    <location>
        <begin position="47"/>
        <end position="61"/>
    </location>
</feature>
<dbReference type="SUPFAM" id="SSF90209">
    <property type="entry name" value="Ran binding protein zinc finger-like"/>
    <property type="match status" value="1"/>
</dbReference>
<dbReference type="InterPro" id="IPR036443">
    <property type="entry name" value="Znf_RanBP2_sf"/>
</dbReference>
<proteinExistence type="predicted"/>
<dbReference type="Gene3D" id="2.30.30.380">
    <property type="entry name" value="Zn-finger domain of Sec23/24"/>
    <property type="match status" value="1"/>
</dbReference>
<sequence>MYHRHPKRQRHTRKQTVQKGMEPPLPPKNEMNQAPVPPPRRNKRNTRVGTPNANNQGTIKKNGSLMGSLKRFMGGIQSNTPQSTRRNFGYLDWNPNSRHRSDSFTAFNGPFPSLMQAQSMAQLNCPSCHHQGRSSWDWNRSRDWNRSQMNLNALPPWTAGLAAGNPWHGSIIIPPPYPMIPNDEFVRRDSFHSQRSGRHRRPPKFRLEDDDSDLSASDDRQSVRKTKSPHLLRTASPALSRRSRRTVASESEEDERSASRRSDPRSKRRIVPTSRDCSPAPSRRGFRKKHTEDDDTMSMKSVGSRRSVKSSRSYLRKTRHHTSSDSDDELTSDKDADVQMDFQTSPLPQCQSPLKNAPKMNSPTEKKQSEKLEDWECEHCTYLNSRESKVCDVCCKSRTRPKSPSSAKNEDVQLESSMKNMRISVKNASDTKMKGRPHKRSISFWLGTKLYS</sequence>
<feature type="region of interest" description="Disordered" evidence="5">
    <location>
        <begin position="344"/>
        <end position="367"/>
    </location>
</feature>
<protein>
    <recommendedName>
        <fullName evidence="6">RanBP2-type domain-containing protein</fullName>
    </recommendedName>
</protein>
<feature type="compositionally biased region" description="Polar residues" evidence="5">
    <location>
        <begin position="344"/>
        <end position="363"/>
    </location>
</feature>
<gene>
    <name evidence="7" type="ORF">V9T40_012536</name>
</gene>
<keyword evidence="1" id="KW-0479">Metal-binding</keyword>
<dbReference type="InterPro" id="IPR001876">
    <property type="entry name" value="Znf_RanBP2"/>
</dbReference>
<dbReference type="PROSITE" id="PS50199">
    <property type="entry name" value="ZF_RANBP2_2"/>
    <property type="match status" value="1"/>
</dbReference>
<keyword evidence="2 4" id="KW-0863">Zinc-finger</keyword>
<comment type="caution">
    <text evidence="7">The sequence shown here is derived from an EMBL/GenBank/DDBJ whole genome shotgun (WGS) entry which is preliminary data.</text>
</comment>